<evidence type="ECO:0000313" key="2">
    <source>
        <dbReference type="EMBL" id="KAF4117846.1"/>
    </source>
</evidence>
<name>A0A7J6DEV3_9TELE</name>
<proteinExistence type="predicted"/>
<comment type="caution">
    <text evidence="2">The sequence shown here is derived from an EMBL/GenBank/DDBJ whole genome shotgun (WGS) entry which is preliminary data.</text>
</comment>
<sequence>MGEDADEESTSREEHRRTLGNGLTTVAASSDTGQQVNHPRVQDLVTVLACQEIILGNGLNTDVIYGSLLSAMEMKSLLENRLLD</sequence>
<organism evidence="2 3">
    <name type="scientific">Onychostoma macrolepis</name>
    <dbReference type="NCBI Taxonomy" id="369639"/>
    <lineage>
        <taxon>Eukaryota</taxon>
        <taxon>Metazoa</taxon>
        <taxon>Chordata</taxon>
        <taxon>Craniata</taxon>
        <taxon>Vertebrata</taxon>
        <taxon>Euteleostomi</taxon>
        <taxon>Actinopterygii</taxon>
        <taxon>Neopterygii</taxon>
        <taxon>Teleostei</taxon>
        <taxon>Ostariophysi</taxon>
        <taxon>Cypriniformes</taxon>
        <taxon>Cyprinidae</taxon>
        <taxon>Acrossocheilinae</taxon>
        <taxon>Onychostoma</taxon>
    </lineage>
</organism>
<protein>
    <submittedName>
        <fullName evidence="2">Uncharacterized protein</fullName>
    </submittedName>
</protein>
<dbReference type="AlphaFoldDB" id="A0A7J6DEV3"/>
<feature type="region of interest" description="Disordered" evidence="1">
    <location>
        <begin position="1"/>
        <end position="36"/>
    </location>
</feature>
<reference evidence="2 3" key="1">
    <citation type="submission" date="2020-04" db="EMBL/GenBank/DDBJ databases">
        <title>Chromosome-level genome assembly of a cyprinid fish Onychostoma macrolepis by integration of Nanopore Sequencing, Bionano and Hi-C technology.</title>
        <authorList>
            <person name="Wang D."/>
        </authorList>
    </citation>
    <scope>NUCLEOTIDE SEQUENCE [LARGE SCALE GENOMIC DNA]</scope>
    <source>
        <strain evidence="2">SWU-2019</strain>
        <tissue evidence="2">Muscle</tissue>
    </source>
</reference>
<evidence type="ECO:0000313" key="3">
    <source>
        <dbReference type="Proteomes" id="UP000579812"/>
    </source>
</evidence>
<feature type="compositionally biased region" description="Polar residues" evidence="1">
    <location>
        <begin position="21"/>
        <end position="36"/>
    </location>
</feature>
<gene>
    <name evidence="2" type="ORF">G5714_002399</name>
</gene>
<dbReference type="Proteomes" id="UP000579812">
    <property type="component" value="Unassembled WGS sequence"/>
</dbReference>
<evidence type="ECO:0000256" key="1">
    <source>
        <dbReference type="SAM" id="MobiDB-lite"/>
    </source>
</evidence>
<accession>A0A7J6DEV3</accession>
<keyword evidence="3" id="KW-1185">Reference proteome</keyword>
<dbReference type="EMBL" id="JAAMOB010000002">
    <property type="protein sequence ID" value="KAF4117846.1"/>
    <property type="molecule type" value="Genomic_DNA"/>
</dbReference>